<dbReference type="RefSeq" id="XP_060279478.1">
    <property type="nucleotide sequence ID" value="XM_060430706.1"/>
</dbReference>
<accession>A0AAJ0BRQ9</accession>
<sequence length="286" mass="31163">MSKPLAIVTGAASGIGLSLTRHLLLSGWRVAMADLNEEKGKALERELGPDVMFLKVDVARYDQQAALFQSAFEWGGGRLDLLAANAGIDDRQSLYEGASDTLGPPPELNTDCIQVDMVAVLQGVWLLSHYARRNKNPGAKVVITCSGAGIYPMETNPQYTMAKHGLIGLARSAAPRFMMENVTINCILPGFVKTGLAPPEMVSRMPAEYVTPMSTVLRAYDMFLRESKMTGQAVEVSGEELHFHSIPKYPDEISRWLHEDAKKLWSEVYPPGEAPRPSSGAANGES</sequence>
<keyword evidence="5" id="KW-1185">Reference proteome</keyword>
<dbReference type="SUPFAM" id="SSF51735">
    <property type="entry name" value="NAD(P)-binding Rossmann-fold domains"/>
    <property type="match status" value="1"/>
</dbReference>
<evidence type="ECO:0000256" key="2">
    <source>
        <dbReference type="ARBA" id="ARBA00022857"/>
    </source>
</evidence>
<comment type="similarity">
    <text evidence="1">Belongs to the short-chain dehydrogenases/reductases (SDR) family.</text>
</comment>
<dbReference type="GO" id="GO:0016616">
    <property type="term" value="F:oxidoreductase activity, acting on the CH-OH group of donors, NAD or NADP as acceptor"/>
    <property type="evidence" value="ECO:0007669"/>
    <property type="project" value="TreeGrafter"/>
</dbReference>
<keyword evidence="2" id="KW-0521">NADP</keyword>
<keyword evidence="3" id="KW-0560">Oxidoreductase</keyword>
<gene>
    <name evidence="4" type="ORF">QBC33DRAFT_573578</name>
</gene>
<protein>
    <submittedName>
        <fullName evidence="4">Uncharacterized protein</fullName>
    </submittedName>
</protein>
<evidence type="ECO:0000256" key="3">
    <source>
        <dbReference type="ARBA" id="ARBA00023002"/>
    </source>
</evidence>
<dbReference type="GO" id="GO:0005737">
    <property type="term" value="C:cytoplasm"/>
    <property type="evidence" value="ECO:0007669"/>
    <property type="project" value="TreeGrafter"/>
</dbReference>
<dbReference type="Pfam" id="PF00106">
    <property type="entry name" value="adh_short"/>
    <property type="match status" value="1"/>
</dbReference>
<evidence type="ECO:0000256" key="1">
    <source>
        <dbReference type="ARBA" id="ARBA00006484"/>
    </source>
</evidence>
<dbReference type="AlphaFoldDB" id="A0AAJ0BRQ9"/>
<dbReference type="InterPro" id="IPR036291">
    <property type="entry name" value="NAD(P)-bd_dom_sf"/>
</dbReference>
<dbReference type="Gene3D" id="3.40.50.720">
    <property type="entry name" value="NAD(P)-binding Rossmann-like Domain"/>
    <property type="match status" value="1"/>
</dbReference>
<dbReference type="EMBL" id="MU839029">
    <property type="protein sequence ID" value="KAK1763265.1"/>
    <property type="molecule type" value="Genomic_DNA"/>
</dbReference>
<name>A0AAJ0BRQ9_9PEZI</name>
<organism evidence="4 5">
    <name type="scientific">Phialemonium atrogriseum</name>
    <dbReference type="NCBI Taxonomy" id="1093897"/>
    <lineage>
        <taxon>Eukaryota</taxon>
        <taxon>Fungi</taxon>
        <taxon>Dikarya</taxon>
        <taxon>Ascomycota</taxon>
        <taxon>Pezizomycotina</taxon>
        <taxon>Sordariomycetes</taxon>
        <taxon>Sordariomycetidae</taxon>
        <taxon>Cephalothecales</taxon>
        <taxon>Cephalothecaceae</taxon>
        <taxon>Phialemonium</taxon>
    </lineage>
</organism>
<dbReference type="PRINTS" id="PR00081">
    <property type="entry name" value="GDHRDH"/>
</dbReference>
<dbReference type="PANTHER" id="PTHR44229">
    <property type="entry name" value="15-HYDROXYPROSTAGLANDIN DEHYDROGENASE [NAD(+)]"/>
    <property type="match status" value="1"/>
</dbReference>
<dbReference type="PANTHER" id="PTHR44229:SF4">
    <property type="entry name" value="15-HYDROXYPROSTAGLANDIN DEHYDROGENASE [NAD(+)]"/>
    <property type="match status" value="1"/>
</dbReference>
<dbReference type="GeneID" id="85313893"/>
<dbReference type="InterPro" id="IPR020904">
    <property type="entry name" value="Sc_DH/Rdtase_CS"/>
</dbReference>
<reference evidence="4" key="1">
    <citation type="submission" date="2023-06" db="EMBL/GenBank/DDBJ databases">
        <title>Genome-scale phylogeny and comparative genomics of the fungal order Sordariales.</title>
        <authorList>
            <consortium name="Lawrence Berkeley National Laboratory"/>
            <person name="Hensen N."/>
            <person name="Bonometti L."/>
            <person name="Westerberg I."/>
            <person name="Brannstrom I.O."/>
            <person name="Guillou S."/>
            <person name="Cros-Aarteil S."/>
            <person name="Calhoun S."/>
            <person name="Haridas S."/>
            <person name="Kuo A."/>
            <person name="Mondo S."/>
            <person name="Pangilinan J."/>
            <person name="Riley R."/>
            <person name="Labutti K."/>
            <person name="Andreopoulos B."/>
            <person name="Lipzen A."/>
            <person name="Chen C."/>
            <person name="Yanf M."/>
            <person name="Daum C."/>
            <person name="Ng V."/>
            <person name="Clum A."/>
            <person name="Steindorff A."/>
            <person name="Ohm R."/>
            <person name="Martin F."/>
            <person name="Silar P."/>
            <person name="Natvig D."/>
            <person name="Lalanne C."/>
            <person name="Gautier V."/>
            <person name="Ament-Velasquez S.L."/>
            <person name="Kruys A."/>
            <person name="Hutchinson M.I."/>
            <person name="Powell A.J."/>
            <person name="Barry K."/>
            <person name="Miller A.N."/>
            <person name="Grigoriev I.V."/>
            <person name="Debuchy R."/>
            <person name="Gladieux P."/>
            <person name="Thoren M.H."/>
            <person name="Johannesson H."/>
        </authorList>
    </citation>
    <scope>NUCLEOTIDE SEQUENCE</scope>
    <source>
        <strain evidence="4">8032-3</strain>
    </source>
</reference>
<dbReference type="Proteomes" id="UP001244011">
    <property type="component" value="Unassembled WGS sequence"/>
</dbReference>
<proteinExistence type="inferred from homology"/>
<evidence type="ECO:0000313" key="4">
    <source>
        <dbReference type="EMBL" id="KAK1763265.1"/>
    </source>
</evidence>
<dbReference type="InterPro" id="IPR002347">
    <property type="entry name" value="SDR_fam"/>
</dbReference>
<dbReference type="PROSITE" id="PS00061">
    <property type="entry name" value="ADH_SHORT"/>
    <property type="match status" value="1"/>
</dbReference>
<comment type="caution">
    <text evidence="4">The sequence shown here is derived from an EMBL/GenBank/DDBJ whole genome shotgun (WGS) entry which is preliminary data.</text>
</comment>
<evidence type="ECO:0000313" key="5">
    <source>
        <dbReference type="Proteomes" id="UP001244011"/>
    </source>
</evidence>